<dbReference type="Gene3D" id="1.20.140.40">
    <property type="entry name" value="Invertase/pectin methylesterase inhibitor family protein"/>
    <property type="match status" value="1"/>
</dbReference>
<feature type="domain" description="Pectinesterase inhibitor" evidence="13">
    <location>
        <begin position="72"/>
        <end position="226"/>
    </location>
</feature>
<comment type="catalytic activity">
    <reaction evidence="9">
        <text>[(1-&gt;4)-alpha-D-galacturonosyl methyl ester](n) + n H2O = [(1-&gt;4)-alpha-D-galacturonosyl](n) + n methanol + n H(+)</text>
        <dbReference type="Rhea" id="RHEA:22380"/>
        <dbReference type="Rhea" id="RHEA-COMP:14570"/>
        <dbReference type="Rhea" id="RHEA-COMP:14573"/>
        <dbReference type="ChEBI" id="CHEBI:15377"/>
        <dbReference type="ChEBI" id="CHEBI:15378"/>
        <dbReference type="ChEBI" id="CHEBI:17790"/>
        <dbReference type="ChEBI" id="CHEBI:140522"/>
        <dbReference type="ChEBI" id="CHEBI:140523"/>
        <dbReference type="EC" id="3.1.1.11"/>
    </reaction>
</comment>
<dbReference type="GO" id="GO:0042545">
    <property type="term" value="P:cell wall modification"/>
    <property type="evidence" value="ECO:0007669"/>
    <property type="project" value="InterPro"/>
</dbReference>
<dbReference type="UniPathway" id="UPA00545">
    <property type="reaction ID" value="UER00823"/>
</dbReference>
<evidence type="ECO:0000256" key="11">
    <source>
        <dbReference type="SAM" id="MobiDB-lite"/>
    </source>
</evidence>
<dbReference type="SUPFAM" id="SSF101148">
    <property type="entry name" value="Plant invertase/pectin methylesterase inhibitor"/>
    <property type="match status" value="1"/>
</dbReference>
<evidence type="ECO:0000256" key="3">
    <source>
        <dbReference type="ARBA" id="ARBA00007786"/>
    </source>
</evidence>
<gene>
    <name evidence="14" type="ORF">BRARA_J00839</name>
</gene>
<feature type="transmembrane region" description="Helical" evidence="12">
    <location>
        <begin position="36"/>
        <end position="57"/>
    </location>
</feature>
<accession>A0A397XJ44</accession>
<feature type="region of interest" description="Disordered" evidence="11">
    <location>
        <begin position="1"/>
        <end position="26"/>
    </location>
</feature>
<keyword evidence="5" id="KW-0378">Hydrolase</keyword>
<dbReference type="SUPFAM" id="SSF51126">
    <property type="entry name" value="Pectin lyase-like"/>
    <property type="match status" value="1"/>
</dbReference>
<dbReference type="InterPro" id="IPR000070">
    <property type="entry name" value="Pectinesterase_cat"/>
</dbReference>
<comment type="similarity">
    <text evidence="2">In the N-terminal section; belongs to the PMEI family.</text>
</comment>
<evidence type="ECO:0000256" key="10">
    <source>
        <dbReference type="ARBA" id="ARBA00057335"/>
    </source>
</evidence>
<dbReference type="Proteomes" id="UP000264353">
    <property type="component" value="Chromosome A10"/>
</dbReference>
<protein>
    <recommendedName>
        <fullName evidence="4">pectinesterase</fullName>
        <ecNumber evidence="4">3.1.1.11</ecNumber>
    </recommendedName>
</protein>
<dbReference type="InterPro" id="IPR035513">
    <property type="entry name" value="Invertase/methylesterase_inhib"/>
</dbReference>
<comment type="similarity">
    <text evidence="3">In the C-terminal section; belongs to the pectinesterase family.</text>
</comment>
<sequence length="471" mass="51254">MGYDRLGPSGSVSNPNQKDPATSLPELQKRTKKTKLILFTLAVLVVAVVCLGIFAGIRAVGSDQHAPKLNRKPTREISQTCSKAQYPNLCIDTLLDFPGALTADEKQLIHISFNATLQSFSKALYSSSTISYAQMPPRVRSAYDSCLELLDDSVDALSRALSSIVAASSSDDSHSDVMTWLSSAMTNHDTCTEGFDEAGDGGGGVKDQVIGAVKDLSEMVSNCLAIFSGNVNDLSGVPVVNHRKLLGEEETEEFPYWLKRGDRELLGTPATEIQADITVSKDGSGTFKTIAEAIKKAPEHSSRRFVIYVKAGKYEEEILKVGRKKTNLMFIGDGKGKTNRKDPNQNTGISIHACKLLATADLEASKGSYPTYLGRPWKLYSRVVYMMSDMGDHINPRGWLEWNGPFALDSLYYGEYMNRGPGSSTGQRVKWPGYHIITSPVEASKFTVGQFIGGSSWLPSTGVAFFSGLSQ</sequence>
<dbReference type="FunFam" id="1.20.140.40:FF:000012">
    <property type="entry name" value="Pectinesterase"/>
    <property type="match status" value="1"/>
</dbReference>
<comment type="function">
    <text evidence="10">Acts in the modification of cell walls via demethylesterification of cell wall pectin.</text>
</comment>
<dbReference type="Pfam" id="PF01095">
    <property type="entry name" value="Pectinesterase"/>
    <property type="match status" value="2"/>
</dbReference>
<evidence type="ECO:0000256" key="8">
    <source>
        <dbReference type="ARBA" id="ARBA00023316"/>
    </source>
</evidence>
<dbReference type="GO" id="GO:0030599">
    <property type="term" value="F:pectinesterase activity"/>
    <property type="evidence" value="ECO:0007669"/>
    <property type="project" value="UniProtKB-EC"/>
</dbReference>
<keyword evidence="12" id="KW-0812">Transmembrane</keyword>
<evidence type="ECO:0000256" key="6">
    <source>
        <dbReference type="ARBA" id="ARBA00023085"/>
    </source>
</evidence>
<dbReference type="InterPro" id="IPR006501">
    <property type="entry name" value="Pectinesterase_inhib_dom"/>
</dbReference>
<dbReference type="InterPro" id="IPR011050">
    <property type="entry name" value="Pectin_lyase_fold/virulence"/>
</dbReference>
<dbReference type="GO" id="GO:0045490">
    <property type="term" value="P:pectin catabolic process"/>
    <property type="evidence" value="ECO:0007669"/>
    <property type="project" value="UniProtKB-UniPathway"/>
</dbReference>
<evidence type="ECO:0000256" key="2">
    <source>
        <dbReference type="ARBA" id="ARBA00006027"/>
    </source>
</evidence>
<keyword evidence="12" id="KW-0472">Membrane</keyword>
<evidence type="ECO:0000256" key="12">
    <source>
        <dbReference type="SAM" id="Phobius"/>
    </source>
</evidence>
<dbReference type="EC" id="3.1.1.11" evidence="4"/>
<dbReference type="CDD" id="cd15798">
    <property type="entry name" value="PMEI-like_3"/>
    <property type="match status" value="1"/>
</dbReference>
<keyword evidence="7" id="KW-1015">Disulfide bond</keyword>
<evidence type="ECO:0000313" key="15">
    <source>
        <dbReference type="Proteomes" id="UP000264353"/>
    </source>
</evidence>
<dbReference type="PANTHER" id="PTHR31707">
    <property type="entry name" value="PECTINESTERASE"/>
    <property type="match status" value="1"/>
</dbReference>
<keyword evidence="12" id="KW-1133">Transmembrane helix</keyword>
<feature type="compositionally biased region" description="Polar residues" evidence="11">
    <location>
        <begin position="10"/>
        <end position="20"/>
    </location>
</feature>
<evidence type="ECO:0000256" key="9">
    <source>
        <dbReference type="ARBA" id="ARBA00047928"/>
    </source>
</evidence>
<evidence type="ECO:0000256" key="5">
    <source>
        <dbReference type="ARBA" id="ARBA00022801"/>
    </source>
</evidence>
<dbReference type="Pfam" id="PF04043">
    <property type="entry name" value="PMEI"/>
    <property type="match status" value="1"/>
</dbReference>
<evidence type="ECO:0000259" key="13">
    <source>
        <dbReference type="SMART" id="SM00856"/>
    </source>
</evidence>
<proteinExistence type="inferred from homology"/>
<reference evidence="14 15" key="1">
    <citation type="submission" date="2018-06" db="EMBL/GenBank/DDBJ databases">
        <title>WGS assembly of Brassica rapa FPsc.</title>
        <authorList>
            <person name="Bowman J."/>
            <person name="Kohchi T."/>
            <person name="Yamato K."/>
            <person name="Jenkins J."/>
            <person name="Shu S."/>
            <person name="Ishizaki K."/>
            <person name="Yamaoka S."/>
            <person name="Nishihama R."/>
            <person name="Nakamura Y."/>
            <person name="Berger F."/>
            <person name="Adam C."/>
            <person name="Aki S."/>
            <person name="Althoff F."/>
            <person name="Araki T."/>
            <person name="Arteaga-Vazquez M."/>
            <person name="Balasubrmanian S."/>
            <person name="Bauer D."/>
            <person name="Boehm C."/>
            <person name="Briginshaw L."/>
            <person name="Caballero-Perez J."/>
            <person name="Catarino B."/>
            <person name="Chen F."/>
            <person name="Chiyoda S."/>
            <person name="Chovatia M."/>
            <person name="Davies K."/>
            <person name="Delmans M."/>
            <person name="Demura T."/>
            <person name="Dierschke T."/>
            <person name="Dolan L."/>
            <person name="Dorantes-Acosta A."/>
            <person name="Eklund D."/>
            <person name="Florent S."/>
            <person name="Flores-Sandoval E."/>
            <person name="Fujiyama A."/>
            <person name="Fukuzawa H."/>
            <person name="Galik B."/>
            <person name="Grimanelli D."/>
            <person name="Grimwood J."/>
            <person name="Grossniklaus U."/>
            <person name="Hamada T."/>
            <person name="Haseloff J."/>
            <person name="Hetherington A."/>
            <person name="Higo A."/>
            <person name="Hirakawa Y."/>
            <person name="Hundley H."/>
            <person name="Ikeda Y."/>
            <person name="Inoue K."/>
            <person name="Inoue S."/>
            <person name="Ishida S."/>
            <person name="Jia Q."/>
            <person name="Kakita M."/>
            <person name="Kanazawa T."/>
            <person name="Kawai Y."/>
            <person name="Kawashima T."/>
            <person name="Kennedy M."/>
            <person name="Kinose K."/>
            <person name="Kinoshita T."/>
            <person name="Kohara Y."/>
            <person name="Koide E."/>
            <person name="Komatsu K."/>
            <person name="Kopischke S."/>
            <person name="Kubo M."/>
            <person name="Kyozuka J."/>
            <person name="Lagercrantz U."/>
            <person name="Lin S."/>
            <person name="Lindquist E."/>
            <person name="Lipzen A."/>
            <person name="Lu C."/>
            <person name="Luna E."/>
            <person name="Martienssen R."/>
            <person name="Minamino N."/>
            <person name="Mizutani M."/>
            <person name="Mizutani M."/>
            <person name="Mochizuki N."/>
            <person name="Monte I."/>
            <person name="Mosher R."/>
            <person name="Nagasaki H."/>
            <person name="Nakagami H."/>
            <person name="Naramoto S."/>
            <person name="Nishitani K."/>
            <person name="Ohtani M."/>
            <person name="Okamoto T."/>
            <person name="Okumura M."/>
            <person name="Phillips J."/>
            <person name="Pollak B."/>
            <person name="Reinders A."/>
            <person name="Roevekamp M."/>
            <person name="Sano R."/>
            <person name="Sawa S."/>
            <person name="Schmid M."/>
            <person name="Shirakawa M."/>
            <person name="Solano R."/>
            <person name="Spunde A."/>
            <person name="Suetsugu N."/>
            <person name="Sugano S."/>
            <person name="Sugiyama A."/>
            <person name="Sun R."/>
            <person name="Suzuki Y."/>
            <person name="Takenaka M."/>
            <person name="Takezawa D."/>
            <person name="Tomogane H."/>
            <person name="Tsuzuki M."/>
            <person name="Ueda T."/>
            <person name="Umeda M."/>
            <person name="Ward J."/>
            <person name="Watanabe Y."/>
            <person name="Yazaki K."/>
            <person name="Yokoyama R."/>
            <person name="Yoshitake Y."/>
            <person name="Yotsui I."/>
            <person name="Zachgo S."/>
            <person name="Schmutz J."/>
        </authorList>
    </citation>
    <scope>NUCLEOTIDE SEQUENCE [LARGE SCALE GENOMIC DNA]</scope>
    <source>
        <strain evidence="15">cv. B-3</strain>
    </source>
</reference>
<dbReference type="SMART" id="SM00856">
    <property type="entry name" value="PMEI"/>
    <property type="match status" value="1"/>
</dbReference>
<dbReference type="InterPro" id="IPR012334">
    <property type="entry name" value="Pectin_lyas_fold"/>
</dbReference>
<evidence type="ECO:0000256" key="7">
    <source>
        <dbReference type="ARBA" id="ARBA00023157"/>
    </source>
</evidence>
<organism evidence="14 15">
    <name type="scientific">Brassica campestris</name>
    <name type="common">Field mustard</name>
    <dbReference type="NCBI Taxonomy" id="3711"/>
    <lineage>
        <taxon>Eukaryota</taxon>
        <taxon>Viridiplantae</taxon>
        <taxon>Streptophyta</taxon>
        <taxon>Embryophyta</taxon>
        <taxon>Tracheophyta</taxon>
        <taxon>Spermatophyta</taxon>
        <taxon>Magnoliopsida</taxon>
        <taxon>eudicotyledons</taxon>
        <taxon>Gunneridae</taxon>
        <taxon>Pentapetalae</taxon>
        <taxon>rosids</taxon>
        <taxon>malvids</taxon>
        <taxon>Brassicales</taxon>
        <taxon>Brassicaceae</taxon>
        <taxon>Brassiceae</taxon>
        <taxon>Brassica</taxon>
    </lineage>
</organism>
<dbReference type="NCBIfam" id="TIGR01614">
    <property type="entry name" value="PME_inhib"/>
    <property type="match status" value="1"/>
</dbReference>
<dbReference type="GO" id="GO:0004857">
    <property type="term" value="F:enzyme inhibitor activity"/>
    <property type="evidence" value="ECO:0007669"/>
    <property type="project" value="InterPro"/>
</dbReference>
<evidence type="ECO:0000256" key="1">
    <source>
        <dbReference type="ARBA" id="ARBA00005184"/>
    </source>
</evidence>
<evidence type="ECO:0000256" key="4">
    <source>
        <dbReference type="ARBA" id="ARBA00013229"/>
    </source>
</evidence>
<evidence type="ECO:0000313" key="14">
    <source>
        <dbReference type="EMBL" id="RID40825.1"/>
    </source>
</evidence>
<name>A0A397XJ44_BRACM</name>
<dbReference type="AlphaFoldDB" id="A0A397XJ44"/>
<comment type="pathway">
    <text evidence="1">Glycan metabolism; pectin degradation; 2-dehydro-3-deoxy-D-gluconate from pectin: step 1/5.</text>
</comment>
<keyword evidence="6" id="KW-0063">Aspartyl esterase</keyword>
<dbReference type="Gene3D" id="2.160.20.10">
    <property type="entry name" value="Single-stranded right-handed beta-helix, Pectin lyase-like"/>
    <property type="match status" value="2"/>
</dbReference>
<dbReference type="EMBL" id="CM010637">
    <property type="protein sequence ID" value="RID40825.1"/>
    <property type="molecule type" value="Genomic_DNA"/>
</dbReference>
<keyword evidence="8" id="KW-0961">Cell wall biogenesis/degradation</keyword>